<accession>A0A0C2WZ84</accession>
<evidence type="ECO:0000313" key="6">
    <source>
        <dbReference type="Proteomes" id="UP000054549"/>
    </source>
</evidence>
<name>A0A0C2WZ84_AMAMK</name>
<dbReference type="Proteomes" id="UP000054549">
    <property type="component" value="Unassembled WGS sequence"/>
</dbReference>
<dbReference type="Gene3D" id="2.130.10.10">
    <property type="entry name" value="YVTN repeat-like/Quinoprotein amine dehydrogenase"/>
    <property type="match status" value="1"/>
</dbReference>
<evidence type="ECO:0000313" key="5">
    <source>
        <dbReference type="EMBL" id="KIL67132.1"/>
    </source>
</evidence>
<feature type="region of interest" description="Disordered" evidence="4">
    <location>
        <begin position="21"/>
        <end position="52"/>
    </location>
</feature>
<dbReference type="SUPFAM" id="SSF50978">
    <property type="entry name" value="WD40 repeat-like"/>
    <property type="match status" value="1"/>
</dbReference>
<reference evidence="5 6" key="1">
    <citation type="submission" date="2014-04" db="EMBL/GenBank/DDBJ databases">
        <title>Evolutionary Origins and Diversification of the Mycorrhizal Mutualists.</title>
        <authorList>
            <consortium name="DOE Joint Genome Institute"/>
            <consortium name="Mycorrhizal Genomics Consortium"/>
            <person name="Kohler A."/>
            <person name="Kuo A."/>
            <person name="Nagy L.G."/>
            <person name="Floudas D."/>
            <person name="Copeland A."/>
            <person name="Barry K.W."/>
            <person name="Cichocki N."/>
            <person name="Veneault-Fourrey C."/>
            <person name="LaButti K."/>
            <person name="Lindquist E.A."/>
            <person name="Lipzen A."/>
            <person name="Lundell T."/>
            <person name="Morin E."/>
            <person name="Murat C."/>
            <person name="Riley R."/>
            <person name="Ohm R."/>
            <person name="Sun H."/>
            <person name="Tunlid A."/>
            <person name="Henrissat B."/>
            <person name="Grigoriev I.V."/>
            <person name="Hibbett D.S."/>
            <person name="Martin F."/>
        </authorList>
    </citation>
    <scope>NUCLEOTIDE SEQUENCE [LARGE SCALE GENOMIC DNA]</scope>
    <source>
        <strain evidence="5 6">Koide BX008</strain>
    </source>
</reference>
<evidence type="ECO:0000256" key="3">
    <source>
        <dbReference type="ARBA" id="ARBA00023242"/>
    </source>
</evidence>
<proteinExistence type="predicted"/>
<dbReference type="EMBL" id="KN818233">
    <property type="protein sequence ID" value="KIL67132.1"/>
    <property type="molecule type" value="Genomic_DNA"/>
</dbReference>
<dbReference type="HOGENOM" id="CLU_019415_0_0_1"/>
<dbReference type="InterPro" id="IPR036322">
    <property type="entry name" value="WD40_repeat_dom_sf"/>
</dbReference>
<comment type="subcellular location">
    <subcellularLocation>
        <location evidence="1">Nucleus</location>
    </subcellularLocation>
</comment>
<organism evidence="5 6">
    <name type="scientific">Amanita muscaria (strain Koide BX008)</name>
    <dbReference type="NCBI Taxonomy" id="946122"/>
    <lineage>
        <taxon>Eukaryota</taxon>
        <taxon>Fungi</taxon>
        <taxon>Dikarya</taxon>
        <taxon>Basidiomycota</taxon>
        <taxon>Agaricomycotina</taxon>
        <taxon>Agaricomycetes</taxon>
        <taxon>Agaricomycetidae</taxon>
        <taxon>Agaricales</taxon>
        <taxon>Pluteineae</taxon>
        <taxon>Amanitaceae</taxon>
        <taxon>Amanita</taxon>
    </lineage>
</organism>
<keyword evidence="3" id="KW-0539">Nucleus</keyword>
<dbReference type="InParanoid" id="A0A0C2WZ84"/>
<dbReference type="InterPro" id="IPR015943">
    <property type="entry name" value="WD40/YVTN_repeat-like_dom_sf"/>
</dbReference>
<dbReference type="GO" id="GO:0000127">
    <property type="term" value="C:transcription factor TFIIIC complex"/>
    <property type="evidence" value="ECO:0007669"/>
    <property type="project" value="TreeGrafter"/>
</dbReference>
<dbReference type="PANTHER" id="PTHR15052">
    <property type="entry name" value="RNA POLYMERASE III TRANSCRIPTION INITIATION FACTOR COMPLEX SUBUNIT"/>
    <property type="match status" value="1"/>
</dbReference>
<sequence>MQLVHDPDAVLALALAQGLSRTVSATGSPSTPKGKGKAKATKTTKPKGTKGKITATVGHPSLVARTAKRQQYALPTPSVHHRHRALPLFTDTTTRVERLTSCPKLFGSNSTTTWTNGFTSSSKVTDRVQKAWGYNVGNGPIWQLVEDRGWYKEAYTGKTENGEEMDDAKRRPRVYQDVGVMNGWSLLSLEEAAPYLPTDSRTTDEGEFRPPPLVQCYFGPFGDQKKHEMKVFDALNMSTFFQDDNESIVFNAGAPVWGIDWCPIHADDRQGRGFKQYLAVAPFPSSAHFPEIGVRVSRPSAACIQIWSFGPASQLDPSTPDNAPTVRCEMVICQDSGPAYELKWCPLPSHDLHNDQIKPCKLGLLGGTFEDGSFSVYAIPDPADVCLQQHRNDGGPPLFVKLPDPLLRIELEETSCWAFDWANSEVVAIGTTNGVITVYNIGSALREASDMNPTITDLLPTHYLSIHQSAIRALCWIKAPPSWPSGAVRKDGNPTIIASGGYDGVECITDIREGHGSVMNRTRDVINTVAYSPYACGLITIDHENIIKSYSASPSMLGRGHTLMDPQGPVWSISTSEYHPQLAAASADGVCATTNTLRTTRRGGSVPFFVHRIYKMDYNRKTGEYRMLEHFLPQVRTVKKSGSKPAPAGGTGAWPWQVGIQRVAWNNGNGLGSCGLLASATASGLCRVDNLWGRWMKDKVPYAGVENIRVEDGAAMDVDYDESD</sequence>
<dbReference type="GO" id="GO:0006383">
    <property type="term" value="P:transcription by RNA polymerase III"/>
    <property type="evidence" value="ECO:0007669"/>
    <property type="project" value="TreeGrafter"/>
</dbReference>
<dbReference type="STRING" id="946122.A0A0C2WZ84"/>
<dbReference type="OrthoDB" id="4703at2759"/>
<dbReference type="AlphaFoldDB" id="A0A0C2WZ84"/>
<keyword evidence="2" id="KW-0804">Transcription</keyword>
<dbReference type="PANTHER" id="PTHR15052:SF2">
    <property type="entry name" value="GENERAL TRANSCRIPTION FACTOR 3C POLYPEPTIDE 2"/>
    <property type="match status" value="1"/>
</dbReference>
<dbReference type="InterPro" id="IPR052416">
    <property type="entry name" value="GTF3C_component"/>
</dbReference>
<evidence type="ECO:0000256" key="2">
    <source>
        <dbReference type="ARBA" id="ARBA00023163"/>
    </source>
</evidence>
<evidence type="ECO:0000256" key="4">
    <source>
        <dbReference type="SAM" id="MobiDB-lite"/>
    </source>
</evidence>
<dbReference type="FunCoup" id="A0A0C2WZ84">
    <property type="interactions" value="3"/>
</dbReference>
<dbReference type="GO" id="GO:0005634">
    <property type="term" value="C:nucleus"/>
    <property type="evidence" value="ECO:0007669"/>
    <property type="project" value="UniProtKB-SubCell"/>
</dbReference>
<gene>
    <name evidence="5" type="ORF">M378DRAFT_74195</name>
</gene>
<keyword evidence="6" id="KW-1185">Reference proteome</keyword>
<protein>
    <recommendedName>
        <fullName evidence="7">WD40 repeat-like protein</fullName>
    </recommendedName>
</protein>
<evidence type="ECO:0000256" key="1">
    <source>
        <dbReference type="ARBA" id="ARBA00004123"/>
    </source>
</evidence>
<feature type="compositionally biased region" description="Basic residues" evidence="4">
    <location>
        <begin position="34"/>
        <end position="50"/>
    </location>
</feature>
<evidence type="ECO:0008006" key="7">
    <source>
        <dbReference type="Google" id="ProtNLM"/>
    </source>
</evidence>